<accession>A0A6C0DNX0</accession>
<evidence type="ECO:0000313" key="1">
    <source>
        <dbReference type="EMBL" id="QHT18181.1"/>
    </source>
</evidence>
<organism evidence="1">
    <name type="scientific">viral metagenome</name>
    <dbReference type="NCBI Taxonomy" id="1070528"/>
    <lineage>
        <taxon>unclassified sequences</taxon>
        <taxon>metagenomes</taxon>
        <taxon>organismal metagenomes</taxon>
    </lineage>
</organism>
<proteinExistence type="predicted"/>
<dbReference type="AlphaFoldDB" id="A0A6C0DNX0"/>
<name>A0A6C0DNX0_9ZZZZ</name>
<reference evidence="1" key="1">
    <citation type="journal article" date="2020" name="Nature">
        <title>Giant virus diversity and host interactions through global metagenomics.</title>
        <authorList>
            <person name="Schulz F."/>
            <person name="Roux S."/>
            <person name="Paez-Espino D."/>
            <person name="Jungbluth S."/>
            <person name="Walsh D.A."/>
            <person name="Denef V.J."/>
            <person name="McMahon K.D."/>
            <person name="Konstantinidis K.T."/>
            <person name="Eloe-Fadrosh E.A."/>
            <person name="Kyrpides N.C."/>
            <person name="Woyke T."/>
        </authorList>
    </citation>
    <scope>NUCLEOTIDE SEQUENCE</scope>
    <source>
        <strain evidence="1">GVMAG-M-3300023174-3</strain>
    </source>
</reference>
<sequence length="121" mass="13802">MSDTIDPYIRPSYSDQFASFYTELKRVMDASGHLYINIYTDQAGTSPALDTLGAPIQHRLVKYVMYTYSSAEYTGSQSDKGGLRIVFMDNNARLEFFNTEPIVLYWYTIDGINPQVLQAFT</sequence>
<dbReference type="EMBL" id="MN739649">
    <property type="protein sequence ID" value="QHT18181.1"/>
    <property type="molecule type" value="Genomic_DNA"/>
</dbReference>
<protein>
    <submittedName>
        <fullName evidence="1">Uncharacterized protein</fullName>
    </submittedName>
</protein>